<evidence type="ECO:0000259" key="2">
    <source>
        <dbReference type="Pfam" id="PF00535"/>
    </source>
</evidence>
<dbReference type="AlphaFoldDB" id="A0A6G4UCB6"/>
<sequence length="411" mass="44637">MSEPTTEPIRLGVLELEPTPELHPAPHGLPVTTGEVSVIVRRRGVPVALLRTRIPEGADPLDHLAALAPDGPAPEPAPPADPATRVSVIVATREHPDKLDRALTSLLELDHPDYEIVVVDNNPVTGATKDLVTKKYAEAGVRYVTEPVPGLAAAHNRGIAEAKGAILAFTDDDVVADPRWLRALTAGFAEDPHVGCVTGLIVPGSLETPAQIQLERLGGFGKGFARKVYDIHRPPADEPLFPFTAGSFGSGANMAFRAEVLRTIGGFDPATGTGTQARGGDDLYAFVRTLVAGHRLVYEPRALIWHYHRERIEDLTSQAFNYGAGVTAYLTAVIARRPALLPRLLRRVPGGLRHARTLTGERTERADPTTNDPWPRRLARTERRGMLYGPVGYLRARRRMRGIALPWEGKP</sequence>
<dbReference type="PANTHER" id="PTHR43685">
    <property type="entry name" value="GLYCOSYLTRANSFERASE"/>
    <property type="match status" value="1"/>
</dbReference>
<dbReference type="Gene3D" id="3.90.550.10">
    <property type="entry name" value="Spore Coat Polysaccharide Biosynthesis Protein SpsA, Chain A"/>
    <property type="match status" value="1"/>
</dbReference>
<dbReference type="EMBL" id="JAAKZV010000346">
    <property type="protein sequence ID" value="NGN69814.1"/>
    <property type="molecule type" value="Genomic_DNA"/>
</dbReference>
<dbReference type="SUPFAM" id="SSF53448">
    <property type="entry name" value="Nucleotide-diphospho-sugar transferases"/>
    <property type="match status" value="1"/>
</dbReference>
<dbReference type="InterPro" id="IPR050834">
    <property type="entry name" value="Glycosyltransf_2"/>
</dbReference>
<dbReference type="InterPro" id="IPR029044">
    <property type="entry name" value="Nucleotide-diphossugar_trans"/>
</dbReference>
<comment type="caution">
    <text evidence="3">The sequence shown here is derived from an EMBL/GenBank/DDBJ whole genome shotgun (WGS) entry which is preliminary data.</text>
</comment>
<feature type="region of interest" description="Disordered" evidence="1">
    <location>
        <begin position="62"/>
        <end position="82"/>
    </location>
</feature>
<dbReference type="RefSeq" id="WP_165245072.1">
    <property type="nucleotide sequence ID" value="NZ_JAAKZV010000346.1"/>
</dbReference>
<protein>
    <submittedName>
        <fullName evidence="3">Glycosyltransferase</fullName>
    </submittedName>
</protein>
<dbReference type="Proteomes" id="UP000481583">
    <property type="component" value="Unassembled WGS sequence"/>
</dbReference>
<dbReference type="Pfam" id="PF00535">
    <property type="entry name" value="Glycos_transf_2"/>
    <property type="match status" value="1"/>
</dbReference>
<evidence type="ECO:0000313" key="4">
    <source>
        <dbReference type="Proteomes" id="UP000481583"/>
    </source>
</evidence>
<keyword evidence="3" id="KW-0808">Transferase</keyword>
<dbReference type="PANTHER" id="PTHR43685:SF3">
    <property type="entry name" value="SLR2126 PROTEIN"/>
    <property type="match status" value="1"/>
</dbReference>
<evidence type="ECO:0000313" key="3">
    <source>
        <dbReference type="EMBL" id="NGN69814.1"/>
    </source>
</evidence>
<feature type="domain" description="Glycosyltransferase 2-like" evidence="2">
    <location>
        <begin position="87"/>
        <end position="263"/>
    </location>
</feature>
<gene>
    <name evidence="3" type="ORF">G5C51_38740</name>
</gene>
<keyword evidence="4" id="KW-1185">Reference proteome</keyword>
<organism evidence="3 4">
    <name type="scientific">Streptomyces coryli</name>
    <dbReference type="NCBI Taxonomy" id="1128680"/>
    <lineage>
        <taxon>Bacteria</taxon>
        <taxon>Bacillati</taxon>
        <taxon>Actinomycetota</taxon>
        <taxon>Actinomycetes</taxon>
        <taxon>Kitasatosporales</taxon>
        <taxon>Streptomycetaceae</taxon>
        <taxon>Streptomyces</taxon>
    </lineage>
</organism>
<feature type="compositionally biased region" description="Pro residues" evidence="1">
    <location>
        <begin position="71"/>
        <end position="81"/>
    </location>
</feature>
<dbReference type="GO" id="GO:0016740">
    <property type="term" value="F:transferase activity"/>
    <property type="evidence" value="ECO:0007669"/>
    <property type="project" value="UniProtKB-KW"/>
</dbReference>
<evidence type="ECO:0000256" key="1">
    <source>
        <dbReference type="SAM" id="MobiDB-lite"/>
    </source>
</evidence>
<name>A0A6G4UCB6_9ACTN</name>
<reference evidence="3 4" key="1">
    <citation type="submission" date="2020-02" db="EMBL/GenBank/DDBJ databases">
        <title>Whole-genome analyses of novel actinobacteria.</title>
        <authorList>
            <person name="Sahin N."/>
        </authorList>
    </citation>
    <scope>NUCLEOTIDE SEQUENCE [LARGE SCALE GENOMIC DNA]</scope>
    <source>
        <strain evidence="3 4">A7024</strain>
    </source>
</reference>
<feature type="region of interest" description="Disordered" evidence="1">
    <location>
        <begin position="357"/>
        <end position="376"/>
    </location>
</feature>
<accession>A0A6G4UCB6</accession>
<dbReference type="InterPro" id="IPR001173">
    <property type="entry name" value="Glyco_trans_2-like"/>
</dbReference>
<proteinExistence type="predicted"/>